<proteinExistence type="predicted"/>
<protein>
    <submittedName>
        <fullName evidence="1">Uncharacterized protein</fullName>
    </submittedName>
</protein>
<organism evidence="1">
    <name type="scientific">Anguilla anguilla</name>
    <name type="common">European freshwater eel</name>
    <name type="synonym">Muraena anguilla</name>
    <dbReference type="NCBI Taxonomy" id="7936"/>
    <lineage>
        <taxon>Eukaryota</taxon>
        <taxon>Metazoa</taxon>
        <taxon>Chordata</taxon>
        <taxon>Craniata</taxon>
        <taxon>Vertebrata</taxon>
        <taxon>Euteleostomi</taxon>
        <taxon>Actinopterygii</taxon>
        <taxon>Neopterygii</taxon>
        <taxon>Teleostei</taxon>
        <taxon>Anguilliformes</taxon>
        <taxon>Anguillidae</taxon>
        <taxon>Anguilla</taxon>
    </lineage>
</organism>
<accession>A0A0E9TUE5</accession>
<name>A0A0E9TUE5_ANGAN</name>
<reference evidence="1" key="1">
    <citation type="submission" date="2014-11" db="EMBL/GenBank/DDBJ databases">
        <authorList>
            <person name="Amaro Gonzalez C."/>
        </authorList>
    </citation>
    <scope>NUCLEOTIDE SEQUENCE</scope>
</reference>
<sequence>MQIYDLSLLLYQIGIHLHVSVWRCVLLVAVHQLTQRKGSWIWW</sequence>
<dbReference type="AlphaFoldDB" id="A0A0E9TUE5"/>
<evidence type="ECO:0000313" key="1">
    <source>
        <dbReference type="EMBL" id="JAH57289.1"/>
    </source>
</evidence>
<reference evidence="1" key="2">
    <citation type="journal article" date="2015" name="Fish Shellfish Immunol.">
        <title>Early steps in the European eel (Anguilla anguilla)-Vibrio vulnificus interaction in the gills: Role of the RtxA13 toxin.</title>
        <authorList>
            <person name="Callol A."/>
            <person name="Pajuelo D."/>
            <person name="Ebbesson L."/>
            <person name="Teles M."/>
            <person name="MacKenzie S."/>
            <person name="Amaro C."/>
        </authorList>
    </citation>
    <scope>NUCLEOTIDE SEQUENCE</scope>
</reference>
<dbReference type="EMBL" id="GBXM01051288">
    <property type="protein sequence ID" value="JAH57289.1"/>
    <property type="molecule type" value="Transcribed_RNA"/>
</dbReference>